<dbReference type="PANTHER" id="PTHR30555">
    <property type="entry name" value="HYDROPEROXIDASE I, BIFUNCTIONAL CATALASE-PEROXIDASE"/>
    <property type="match status" value="1"/>
</dbReference>
<dbReference type="EC" id="1.11.1.6" evidence="7"/>
<dbReference type="GO" id="GO:0004096">
    <property type="term" value="F:catalase activity"/>
    <property type="evidence" value="ECO:0007669"/>
    <property type="project" value="UniProtKB-EC"/>
</dbReference>
<keyword evidence="3" id="KW-0349">Heme</keyword>
<comment type="caution">
    <text evidence="7">The sequence shown here is derived from an EMBL/GenBank/DDBJ whole genome shotgun (WGS) entry which is preliminary data.</text>
</comment>
<evidence type="ECO:0000256" key="1">
    <source>
        <dbReference type="ARBA" id="ARBA00001970"/>
    </source>
</evidence>
<keyword evidence="2 7" id="KW-0575">Peroxidase</keyword>
<protein>
    <submittedName>
        <fullName evidence="7">Catalase</fullName>
        <ecNumber evidence="7">1.11.1.6</ecNumber>
        <ecNumber evidence="7">1.11.1.7</ecNumber>
    </submittedName>
</protein>
<dbReference type="GO" id="GO:0005829">
    <property type="term" value="C:cytosol"/>
    <property type="evidence" value="ECO:0007669"/>
    <property type="project" value="TreeGrafter"/>
</dbReference>
<dbReference type="PANTHER" id="PTHR30555:SF6">
    <property type="entry name" value="CATALASE-PEROXIDASE"/>
    <property type="match status" value="1"/>
</dbReference>
<dbReference type="Gene3D" id="1.10.520.10">
    <property type="match status" value="1"/>
</dbReference>
<dbReference type="GO" id="GO:0020037">
    <property type="term" value="F:heme binding"/>
    <property type="evidence" value="ECO:0007669"/>
    <property type="project" value="InterPro"/>
</dbReference>
<dbReference type="InterPro" id="IPR010255">
    <property type="entry name" value="Haem_peroxidase_sf"/>
</dbReference>
<keyword evidence="6" id="KW-0408">Iron</keyword>
<accession>A0A0B8QC21</accession>
<reference evidence="7 8" key="2">
    <citation type="submission" date="2015-01" db="EMBL/GenBank/DDBJ databases">
        <authorList>
            <consortium name="NBRP consortium"/>
            <person name="Sawabe T."/>
            <person name="Meirelles P."/>
            <person name="Feng G."/>
            <person name="Sayaka M."/>
            <person name="Hattori M."/>
            <person name="Ohkuma M."/>
        </authorList>
    </citation>
    <scope>NUCLEOTIDE SEQUENCE [LARGE SCALE GENOMIC DNA]</scope>
    <source>
        <strain evidence="8">JCM 19241</strain>
    </source>
</reference>
<evidence type="ECO:0000256" key="2">
    <source>
        <dbReference type="ARBA" id="ARBA00022559"/>
    </source>
</evidence>
<dbReference type="GO" id="GO:0042744">
    <property type="term" value="P:hydrogen peroxide catabolic process"/>
    <property type="evidence" value="ECO:0007669"/>
    <property type="project" value="TreeGrafter"/>
</dbReference>
<dbReference type="Proteomes" id="UP000031666">
    <property type="component" value="Unassembled WGS sequence"/>
</dbReference>
<sequence>MQNEENMHKGKCPVMHGGNTKVGGRGTQNQDWWPNQLNIKILHQNDRKSNPHHESFDYAEAFKQLDLKEVKQSIEAVLTDSKEWWPADYGHYGPFMIRMAWHAAGTYRTADGRGGGNTGNQRFAPLNSWQITATLIKRVAYFGL</sequence>
<evidence type="ECO:0000256" key="4">
    <source>
        <dbReference type="ARBA" id="ARBA00022723"/>
    </source>
</evidence>
<dbReference type="SUPFAM" id="SSF48113">
    <property type="entry name" value="Heme-dependent peroxidases"/>
    <property type="match status" value="1"/>
</dbReference>
<dbReference type="EC" id="1.11.1.7" evidence="7"/>
<dbReference type="AlphaFoldDB" id="A0A0B8QC21"/>
<name>A0A0B8QC21_9VIBR</name>
<dbReference type="GO" id="GO:0140825">
    <property type="term" value="F:lactoperoxidase activity"/>
    <property type="evidence" value="ECO:0007669"/>
    <property type="project" value="UniProtKB-EC"/>
</dbReference>
<comment type="cofactor">
    <cofactor evidence="1">
        <name>heme b</name>
        <dbReference type="ChEBI" id="CHEBI:60344"/>
    </cofactor>
</comment>
<proteinExistence type="predicted"/>
<dbReference type="PROSITE" id="PS00436">
    <property type="entry name" value="PEROXIDASE_2"/>
    <property type="match status" value="1"/>
</dbReference>
<gene>
    <name evidence="7" type="ORF">JCM19241_509</name>
</gene>
<evidence type="ECO:0000256" key="6">
    <source>
        <dbReference type="ARBA" id="ARBA00023004"/>
    </source>
</evidence>
<dbReference type="GO" id="GO:0070301">
    <property type="term" value="P:cellular response to hydrogen peroxide"/>
    <property type="evidence" value="ECO:0007669"/>
    <property type="project" value="TreeGrafter"/>
</dbReference>
<evidence type="ECO:0000256" key="5">
    <source>
        <dbReference type="ARBA" id="ARBA00023002"/>
    </source>
</evidence>
<evidence type="ECO:0000256" key="3">
    <source>
        <dbReference type="ARBA" id="ARBA00022617"/>
    </source>
</evidence>
<dbReference type="InterPro" id="IPR000763">
    <property type="entry name" value="Catalase_peroxidase"/>
</dbReference>
<keyword evidence="5 7" id="KW-0560">Oxidoreductase</keyword>
<evidence type="ECO:0000313" key="7">
    <source>
        <dbReference type="EMBL" id="GAM76211.1"/>
    </source>
</evidence>
<keyword evidence="4" id="KW-0479">Metal-binding</keyword>
<organism evidence="7 8">
    <name type="scientific">Vibrio ishigakensis</name>
    <dbReference type="NCBI Taxonomy" id="1481914"/>
    <lineage>
        <taxon>Bacteria</taxon>
        <taxon>Pseudomonadati</taxon>
        <taxon>Pseudomonadota</taxon>
        <taxon>Gammaproteobacteria</taxon>
        <taxon>Vibrionales</taxon>
        <taxon>Vibrionaceae</taxon>
        <taxon>Vibrio</taxon>
    </lineage>
</organism>
<dbReference type="InterPro" id="IPR019794">
    <property type="entry name" value="Peroxidases_AS"/>
</dbReference>
<evidence type="ECO:0000313" key="8">
    <source>
        <dbReference type="Proteomes" id="UP000031666"/>
    </source>
</evidence>
<dbReference type="GO" id="GO:0046872">
    <property type="term" value="F:metal ion binding"/>
    <property type="evidence" value="ECO:0007669"/>
    <property type="project" value="UniProtKB-KW"/>
</dbReference>
<dbReference type="EMBL" id="BBSC01000005">
    <property type="protein sequence ID" value="GAM76211.1"/>
    <property type="molecule type" value="Genomic_DNA"/>
</dbReference>
<dbReference type="STRING" id="1481914.JCM19241_509"/>
<dbReference type="PRINTS" id="PR00460">
    <property type="entry name" value="BPEROXIDASE"/>
</dbReference>
<reference evidence="7 8" key="1">
    <citation type="submission" date="2015-01" db="EMBL/GenBank/DDBJ databases">
        <title>Vibrio sp. C94 JCM 19241 whole genome shotgun sequence.</title>
        <authorList>
            <person name="Sawabe T."/>
            <person name="Meirelles P."/>
            <person name="Feng G."/>
            <person name="Sayaka M."/>
            <person name="Hattori M."/>
            <person name="Ohkuma M."/>
        </authorList>
    </citation>
    <scope>NUCLEOTIDE SEQUENCE [LARGE SCALE GENOMIC DNA]</scope>
    <source>
        <strain evidence="8">JCM 19241</strain>
    </source>
</reference>